<dbReference type="KEGG" id="kps:KPNJ2_05292"/>
<reference evidence="1 2" key="1">
    <citation type="journal article" date="2014" name="Proc. Natl. Acad. Sci. U.S.A.">
        <title>Molecular dissection of the evolution of carbapenem-resistant multilocus sequence type 258 Klebsiella pneumoniae.</title>
        <authorList>
            <person name="Deleo F.R."/>
            <person name="Chen L."/>
            <person name="Porcella S.F."/>
            <person name="Martens C.A."/>
            <person name="Kobayashi S.D."/>
            <person name="Porter A.R."/>
            <person name="Chavda K.D."/>
            <person name="Jacobs M.R."/>
            <person name="Mathema B."/>
            <person name="Olsen R.J."/>
            <person name="Bonomo R.A."/>
            <person name="Musser J.M."/>
            <person name="Kreiswirth B.N."/>
        </authorList>
    </citation>
    <scope>NUCLEOTIDE SEQUENCE [LARGE SCALE GENOMIC DNA]</scope>
    <source>
        <strain evidence="1">30684/NJST258_2</strain>
    </source>
</reference>
<dbReference type="Proteomes" id="UP000019586">
    <property type="component" value="Chromosome"/>
</dbReference>
<name>W8VIF7_KLEPN</name>
<dbReference type="EMBL" id="CP006918">
    <property type="protein sequence ID" value="AHM82056.1"/>
    <property type="molecule type" value="Genomic_DNA"/>
</dbReference>
<sequence>MRLGIHFSSEDVKNPCHFECPHRLSDKLLKSSCNAAFSSPLRGPV</sequence>
<evidence type="ECO:0000313" key="1">
    <source>
        <dbReference type="EMBL" id="AHM82056.1"/>
    </source>
</evidence>
<dbReference type="HOGENOM" id="CLU_3201007_0_0_6"/>
<dbReference type="AlphaFoldDB" id="W8VIF7"/>
<protein>
    <submittedName>
        <fullName evidence="1">Uncharacterized protein</fullName>
    </submittedName>
</protein>
<evidence type="ECO:0000313" key="2">
    <source>
        <dbReference type="Proteomes" id="UP000019586"/>
    </source>
</evidence>
<proteinExistence type="predicted"/>
<gene>
    <name evidence="1" type="ORF">KPNJ2_05292</name>
</gene>
<organism evidence="1 2">
    <name type="scientific">Klebsiella pneumoniae 30684/NJST258_2</name>
    <dbReference type="NCBI Taxonomy" id="1420013"/>
    <lineage>
        <taxon>Bacteria</taxon>
        <taxon>Pseudomonadati</taxon>
        <taxon>Pseudomonadota</taxon>
        <taxon>Gammaproteobacteria</taxon>
        <taxon>Enterobacterales</taxon>
        <taxon>Enterobacteriaceae</taxon>
        <taxon>Klebsiella/Raoultella group</taxon>
        <taxon>Klebsiella</taxon>
        <taxon>Klebsiella pneumoniae complex</taxon>
    </lineage>
</organism>
<accession>W8VIF7</accession>